<proteinExistence type="predicted"/>
<dbReference type="AlphaFoldDB" id="A0A4Y2HLV7"/>
<name>A0A4Y2HLV7_ARAVE</name>
<protein>
    <submittedName>
        <fullName evidence="1">Uncharacterized protein</fullName>
    </submittedName>
</protein>
<dbReference type="EMBL" id="BGPR01002004">
    <property type="protein sequence ID" value="GBM66053.1"/>
    <property type="molecule type" value="Genomic_DNA"/>
</dbReference>
<gene>
    <name evidence="1" type="ORF">AVEN_181130_1</name>
</gene>
<evidence type="ECO:0000313" key="2">
    <source>
        <dbReference type="Proteomes" id="UP000499080"/>
    </source>
</evidence>
<keyword evidence="2" id="KW-1185">Reference proteome</keyword>
<organism evidence="1 2">
    <name type="scientific">Araneus ventricosus</name>
    <name type="common">Orbweaver spider</name>
    <name type="synonym">Epeira ventricosa</name>
    <dbReference type="NCBI Taxonomy" id="182803"/>
    <lineage>
        <taxon>Eukaryota</taxon>
        <taxon>Metazoa</taxon>
        <taxon>Ecdysozoa</taxon>
        <taxon>Arthropoda</taxon>
        <taxon>Chelicerata</taxon>
        <taxon>Arachnida</taxon>
        <taxon>Araneae</taxon>
        <taxon>Araneomorphae</taxon>
        <taxon>Entelegynae</taxon>
        <taxon>Araneoidea</taxon>
        <taxon>Araneidae</taxon>
        <taxon>Araneus</taxon>
    </lineage>
</organism>
<evidence type="ECO:0000313" key="1">
    <source>
        <dbReference type="EMBL" id="GBM66053.1"/>
    </source>
</evidence>
<comment type="caution">
    <text evidence="1">The sequence shown here is derived from an EMBL/GenBank/DDBJ whole genome shotgun (WGS) entry which is preliminary data.</text>
</comment>
<reference evidence="1 2" key="1">
    <citation type="journal article" date="2019" name="Sci. Rep.">
        <title>Orb-weaving spider Araneus ventricosus genome elucidates the spidroin gene catalogue.</title>
        <authorList>
            <person name="Kono N."/>
            <person name="Nakamura H."/>
            <person name="Ohtoshi R."/>
            <person name="Moran D.A.P."/>
            <person name="Shinohara A."/>
            <person name="Yoshida Y."/>
            <person name="Fujiwara M."/>
            <person name="Mori M."/>
            <person name="Tomita M."/>
            <person name="Arakawa K."/>
        </authorList>
    </citation>
    <scope>NUCLEOTIDE SEQUENCE [LARGE SCALE GENOMIC DNA]</scope>
</reference>
<accession>A0A4Y2HLV7</accession>
<dbReference type="Proteomes" id="UP000499080">
    <property type="component" value="Unassembled WGS sequence"/>
</dbReference>
<sequence>MVDSVLCVEERIADAGGRHLSEMGGRHCFLFSLELGHFQSTMARHIGPKKPGVLAPVRRTQRNFHPHPPLPPHTTMNLLTPVSKSSSAINVSYRGLGPFGGYRPQNIPALRSTLGFSTESSWTAEN</sequence>